<dbReference type="RefSeq" id="WP_173560361.1">
    <property type="nucleotide sequence ID" value="NZ_JAPIUZ010000001.1"/>
</dbReference>
<sequence length="391" mass="45129">MSAFFEDDEINSEDINESKTEETDLRNAVLYNTDWTVETIVNQIKKNRIDLSPAFQRRDAWTLRHKSLFIESILLNFPIPSITLAEDSDTKRLILVDGKQRLTTLSQFMGSSLGSKNNNFKLTGLSQLSHLNGKNYTDLASDFVVESITFDNFSIRTNIIRGWKNNEILYSIFHRLNSGSVKLSPQELRQSLFPGDFATFILVYSEESSALKDIFPGIEPDFRMRDVELITRYLSLVLFIEDYSGDLKKSLDATVENLNTTWPASEADIRLKLQIFENAYQALKAAFEKKHLFKKWTNSGWEKRTNRAIFDAMMFNFQDKSEISKIIGKKEDIQEAFKEVSQNKKFVESIERTTKTTNSLYNRISIFGDALRKRGFSPPKLELLENKIKVL</sequence>
<organism evidence="2 3">
    <name type="scientific">Acetobacter thailandicus</name>
    <dbReference type="NCBI Taxonomy" id="1502842"/>
    <lineage>
        <taxon>Bacteria</taxon>
        <taxon>Pseudomonadati</taxon>
        <taxon>Pseudomonadota</taxon>
        <taxon>Alphaproteobacteria</taxon>
        <taxon>Acetobacterales</taxon>
        <taxon>Acetobacteraceae</taxon>
        <taxon>Acetobacter</taxon>
    </lineage>
</organism>
<dbReference type="PANTHER" id="PTHR39639">
    <property type="entry name" value="CHROMOSOME 16, WHOLE GENOME SHOTGUN SEQUENCE"/>
    <property type="match status" value="1"/>
</dbReference>
<feature type="domain" description="GmrSD restriction endonucleases N-terminal" evidence="1">
    <location>
        <begin position="38"/>
        <end position="193"/>
    </location>
</feature>
<accession>A0ABT3QCI3</accession>
<evidence type="ECO:0000313" key="2">
    <source>
        <dbReference type="EMBL" id="MCX2562997.1"/>
    </source>
</evidence>
<protein>
    <submittedName>
        <fullName evidence="2">DUF262 domain-containing protein</fullName>
    </submittedName>
</protein>
<dbReference type="InterPro" id="IPR004919">
    <property type="entry name" value="GmrSD_N"/>
</dbReference>
<evidence type="ECO:0000259" key="1">
    <source>
        <dbReference type="Pfam" id="PF03235"/>
    </source>
</evidence>
<reference evidence="2 3" key="1">
    <citation type="submission" date="2022-11" db="EMBL/GenBank/DDBJ databases">
        <title>Genome sequencing of Acetobacter type strain.</title>
        <authorList>
            <person name="Heo J."/>
            <person name="Lee D."/>
            <person name="Han B.-H."/>
            <person name="Hong S.-B."/>
            <person name="Kwon S.-W."/>
        </authorList>
    </citation>
    <scope>NUCLEOTIDE SEQUENCE [LARGE SCALE GENOMIC DNA]</scope>
    <source>
        <strain evidence="2 3">KACC 21253</strain>
    </source>
</reference>
<dbReference type="Proteomes" id="UP001301152">
    <property type="component" value="Unassembled WGS sequence"/>
</dbReference>
<keyword evidence="3" id="KW-1185">Reference proteome</keyword>
<evidence type="ECO:0000313" key="3">
    <source>
        <dbReference type="Proteomes" id="UP001301152"/>
    </source>
</evidence>
<dbReference type="Pfam" id="PF03235">
    <property type="entry name" value="GmrSD_N"/>
    <property type="match status" value="1"/>
</dbReference>
<proteinExistence type="predicted"/>
<dbReference type="PANTHER" id="PTHR39639:SF1">
    <property type="entry name" value="DUF262 DOMAIN-CONTAINING PROTEIN"/>
    <property type="match status" value="1"/>
</dbReference>
<comment type="caution">
    <text evidence="2">The sequence shown here is derived from an EMBL/GenBank/DDBJ whole genome shotgun (WGS) entry which is preliminary data.</text>
</comment>
<gene>
    <name evidence="2" type="ORF">OQ497_03300</name>
</gene>
<name>A0ABT3QCI3_9PROT</name>
<dbReference type="EMBL" id="JAPIUZ010000001">
    <property type="protein sequence ID" value="MCX2562997.1"/>
    <property type="molecule type" value="Genomic_DNA"/>
</dbReference>